<reference evidence="6" key="1">
    <citation type="journal article" date="2023" name="IScience">
        <title>Live-bearing cockroach genome reveals convergent evolutionary mechanisms linked to viviparity in insects and beyond.</title>
        <authorList>
            <person name="Fouks B."/>
            <person name="Harrison M.C."/>
            <person name="Mikhailova A.A."/>
            <person name="Marchal E."/>
            <person name="English S."/>
            <person name="Carruthers M."/>
            <person name="Jennings E.C."/>
            <person name="Chiamaka E.L."/>
            <person name="Frigard R.A."/>
            <person name="Pippel M."/>
            <person name="Attardo G.M."/>
            <person name="Benoit J.B."/>
            <person name="Bornberg-Bauer E."/>
            <person name="Tobe S.S."/>
        </authorList>
    </citation>
    <scope>NUCLEOTIDE SEQUENCE</scope>
    <source>
        <strain evidence="6">Stay&amp;Tobe</strain>
    </source>
</reference>
<evidence type="ECO:0000256" key="1">
    <source>
        <dbReference type="ARBA" id="ARBA00004141"/>
    </source>
</evidence>
<comment type="caution">
    <text evidence="6">The sequence shown here is derived from an EMBL/GenBank/DDBJ whole genome shotgun (WGS) entry which is preliminary data.</text>
</comment>
<evidence type="ECO:0000256" key="4">
    <source>
        <dbReference type="ARBA" id="ARBA00023136"/>
    </source>
</evidence>
<evidence type="ECO:0000313" key="6">
    <source>
        <dbReference type="EMBL" id="KAJ9584059.1"/>
    </source>
</evidence>
<dbReference type="InterPro" id="IPR001694">
    <property type="entry name" value="NADH_UbQ_OxRdtase_su1/FPO"/>
</dbReference>
<proteinExistence type="predicted"/>
<dbReference type="AlphaFoldDB" id="A0AAD7ZNM1"/>
<accession>A0AAD7ZNM1</accession>
<evidence type="ECO:0000256" key="5">
    <source>
        <dbReference type="SAM" id="Phobius"/>
    </source>
</evidence>
<feature type="transmembrane region" description="Helical" evidence="5">
    <location>
        <begin position="22"/>
        <end position="46"/>
    </location>
</feature>
<keyword evidence="7" id="KW-1185">Reference proteome</keyword>
<keyword evidence="4 5" id="KW-0472">Membrane</keyword>
<feature type="transmembrane region" description="Helical" evidence="5">
    <location>
        <begin position="171"/>
        <end position="203"/>
    </location>
</feature>
<gene>
    <name evidence="6" type="ORF">L9F63_021596</name>
</gene>
<name>A0AAD7ZNM1_DIPPU</name>
<dbReference type="EMBL" id="JASPKZ010007475">
    <property type="protein sequence ID" value="KAJ9584059.1"/>
    <property type="molecule type" value="Genomic_DNA"/>
</dbReference>
<evidence type="ECO:0000256" key="3">
    <source>
        <dbReference type="ARBA" id="ARBA00022989"/>
    </source>
</evidence>
<keyword evidence="3 5" id="KW-1133">Transmembrane helix</keyword>
<evidence type="ECO:0000256" key="2">
    <source>
        <dbReference type="ARBA" id="ARBA00022692"/>
    </source>
</evidence>
<sequence length="213" mass="24293">KVSTLLPIKNGFDPKNSALLELFIIFIINLILLICILVGVAFLTLLECKVLGYVHIRKGPNKVGFVGILQPFRDAIKACRPCWSRTSFGTLHFTSVINLFPNNVFWTMHRKTPFATQMRCTFFYIFILLFFPICTAVSSHSILHIIKRKSSLSECSLTDNLKHKISHNSSLGILTAFFICLFSNMPFFLITFSLLYSIIINFLKFCKKLTLLS</sequence>
<evidence type="ECO:0008006" key="8">
    <source>
        <dbReference type="Google" id="ProtNLM"/>
    </source>
</evidence>
<organism evidence="6 7">
    <name type="scientific">Diploptera punctata</name>
    <name type="common">Pacific beetle cockroach</name>
    <dbReference type="NCBI Taxonomy" id="6984"/>
    <lineage>
        <taxon>Eukaryota</taxon>
        <taxon>Metazoa</taxon>
        <taxon>Ecdysozoa</taxon>
        <taxon>Arthropoda</taxon>
        <taxon>Hexapoda</taxon>
        <taxon>Insecta</taxon>
        <taxon>Pterygota</taxon>
        <taxon>Neoptera</taxon>
        <taxon>Polyneoptera</taxon>
        <taxon>Dictyoptera</taxon>
        <taxon>Blattodea</taxon>
        <taxon>Blaberoidea</taxon>
        <taxon>Blaberidae</taxon>
        <taxon>Diplopterinae</taxon>
        <taxon>Diploptera</taxon>
    </lineage>
</organism>
<protein>
    <recommendedName>
        <fullName evidence="8">NADH:ubiquinone reductase (H(+)-translocating)</fullName>
    </recommendedName>
</protein>
<reference evidence="6" key="2">
    <citation type="submission" date="2023-05" db="EMBL/GenBank/DDBJ databases">
        <authorList>
            <person name="Fouks B."/>
        </authorList>
    </citation>
    <scope>NUCLEOTIDE SEQUENCE</scope>
    <source>
        <strain evidence="6">Stay&amp;Tobe</strain>
        <tissue evidence="6">Testes</tissue>
    </source>
</reference>
<comment type="subcellular location">
    <subcellularLocation>
        <location evidence="1">Membrane</location>
        <topology evidence="1">Multi-pass membrane protein</topology>
    </subcellularLocation>
</comment>
<evidence type="ECO:0000313" key="7">
    <source>
        <dbReference type="Proteomes" id="UP001233999"/>
    </source>
</evidence>
<dbReference type="Proteomes" id="UP001233999">
    <property type="component" value="Unassembled WGS sequence"/>
</dbReference>
<feature type="non-terminal residue" evidence="6">
    <location>
        <position position="213"/>
    </location>
</feature>
<keyword evidence="2 5" id="KW-0812">Transmembrane</keyword>
<feature type="non-terminal residue" evidence="6">
    <location>
        <position position="1"/>
    </location>
</feature>
<feature type="transmembrane region" description="Helical" evidence="5">
    <location>
        <begin position="121"/>
        <end position="143"/>
    </location>
</feature>
<dbReference type="Pfam" id="PF00146">
    <property type="entry name" value="NADHdh"/>
    <property type="match status" value="1"/>
</dbReference>
<dbReference type="GO" id="GO:0016020">
    <property type="term" value="C:membrane"/>
    <property type="evidence" value="ECO:0007669"/>
    <property type="project" value="UniProtKB-SubCell"/>
</dbReference>